<accession>A0A4P7VDA8</accession>
<reference evidence="3 4" key="1">
    <citation type="submission" date="2019-02" db="EMBL/GenBank/DDBJ databases">
        <title>Isolation and identification of novel species under the genus Muribaculum.</title>
        <authorList>
            <person name="Miyake S."/>
            <person name="Ding Y."/>
            <person name="Low A."/>
            <person name="Soh M."/>
            <person name="Seedorf H."/>
        </authorList>
    </citation>
    <scope>NUCLEOTIDE SEQUENCE [LARGE SCALE GENOMIC DNA]</scope>
    <source>
        <strain evidence="3 4">TLL-A4</strain>
    </source>
</reference>
<dbReference type="AlphaFoldDB" id="A0A4P7VDA8"/>
<dbReference type="Proteomes" id="UP000297031">
    <property type="component" value="Chromosome"/>
</dbReference>
<evidence type="ECO:0000256" key="1">
    <source>
        <dbReference type="SAM" id="Phobius"/>
    </source>
</evidence>
<feature type="domain" description="DUF6377" evidence="2">
    <location>
        <begin position="48"/>
        <end position="271"/>
    </location>
</feature>
<keyword evidence="1" id="KW-1133">Transmembrane helix</keyword>
<sequence length="309" mass="35510">MKSWSAPDYSPEYARASYLAYYCYEQQVNKLNEQLYFMSQTAISEVMGGCREGLALHSMGQLLYDYGNINRAHRYLSAAIDMSSMSDANRRAAPAVESLVLMERSFKDRGEYNATLVWLLVLTLVIWLVIIVGALIYYRRDMARLRKAHARIAQANNAKETYLKNFLDMCALSTKRLGNLCKTVNRKLASGQVEDLYGITRSGRIMDEQRKEFYMIFDNAFLHIYPSFFEELNSLLREEERYVAPTDGKLPTELRIYALVRLGVDDGSRIAEFLGYSINTVYAYRAKVKAKAINRDTFDADLMRIAVIE</sequence>
<dbReference type="InterPro" id="IPR045957">
    <property type="entry name" value="DUF6377"/>
</dbReference>
<dbReference type="KEGG" id="mgod:E7746_03660"/>
<dbReference type="Pfam" id="PF19904">
    <property type="entry name" value="DUF6377"/>
    <property type="match status" value="1"/>
</dbReference>
<evidence type="ECO:0000313" key="3">
    <source>
        <dbReference type="EMBL" id="QCD35040.1"/>
    </source>
</evidence>
<dbReference type="RefSeq" id="WP_136409867.1">
    <property type="nucleotide sequence ID" value="NZ_CP039393.1"/>
</dbReference>
<organism evidence="3 4">
    <name type="scientific">Muribaculum gordoncarteri</name>
    <dbReference type="NCBI Taxonomy" id="2530390"/>
    <lineage>
        <taxon>Bacteria</taxon>
        <taxon>Pseudomonadati</taxon>
        <taxon>Bacteroidota</taxon>
        <taxon>Bacteroidia</taxon>
        <taxon>Bacteroidales</taxon>
        <taxon>Muribaculaceae</taxon>
        <taxon>Muribaculum</taxon>
    </lineage>
</organism>
<dbReference type="EMBL" id="CP039393">
    <property type="protein sequence ID" value="QCD35040.1"/>
    <property type="molecule type" value="Genomic_DNA"/>
</dbReference>
<dbReference type="OrthoDB" id="1044679at2"/>
<name>A0A4P7VDA8_9BACT</name>
<protein>
    <recommendedName>
        <fullName evidence="2">DUF6377 domain-containing protein</fullName>
    </recommendedName>
</protein>
<gene>
    <name evidence="3" type="ORF">E7746_03660</name>
</gene>
<feature type="transmembrane region" description="Helical" evidence="1">
    <location>
        <begin position="116"/>
        <end position="138"/>
    </location>
</feature>
<keyword evidence="1" id="KW-0812">Transmembrane</keyword>
<keyword evidence="4" id="KW-1185">Reference proteome</keyword>
<keyword evidence="1" id="KW-0472">Membrane</keyword>
<proteinExistence type="predicted"/>
<evidence type="ECO:0000313" key="4">
    <source>
        <dbReference type="Proteomes" id="UP000297031"/>
    </source>
</evidence>
<evidence type="ECO:0000259" key="2">
    <source>
        <dbReference type="Pfam" id="PF19904"/>
    </source>
</evidence>